<name>A0A098Y471_9ACTN</name>
<dbReference type="PROSITE" id="PS51257">
    <property type="entry name" value="PROKAR_LIPOPROTEIN"/>
    <property type="match status" value="1"/>
</dbReference>
<sequence>MRRTAVLPRPARGPAVPALALVTALVLAGCTGSDDGDSGGSADSGGSDDPAVAGAVTAAPDAARTLVPDADPVAAAVSTSRALYESSDVAVVAGGGDVDAELLGAVAAVGLGVPLLLGSGDPADVLGAELDRLGVQTVLAVGDAAADLVPGGSDDVDVVAVPADAEALAEATGLDLAEPTTVPDAERAAAVAGLAPDALPVLTAEAPPAPASPTETAAEGSETGASETGSEASETESEASEPAEATGELPEVQRPEPLEDVVVLASGDAQSLAGIATARAAGAEVLLTGGVVDPRGSAEVVERLAAEPTVVVLGADLAGAPGIDWKLDTVATGTQLPGGGQLLFPEHTLIALYGIPGSGALGLLGEQDLPGAIARAQQYADEYRPLVDNTVVPTFEIIATVASASAGPDGNYSAEQDVETLRPWVEAAGEAGLYVVLDLQPGRTDFLTPAKQYEPLLTLPYVGLALDPEWRLKPGEVHLRQIGQVDIDEVNQVVTWLADLVRENDLPQKLLVLHQFQVRMIVDRERLDTSRDELAILVHVDGQGSQPAKQTTWEVLHRGAPEPLYWGWKNFIDEDEPMISPQETIETVQPTPELVTYQ</sequence>
<feature type="region of interest" description="Disordered" evidence="1">
    <location>
        <begin position="203"/>
        <end position="255"/>
    </location>
</feature>
<evidence type="ECO:0000313" key="3">
    <source>
        <dbReference type="EMBL" id="KGH45259.1"/>
    </source>
</evidence>
<keyword evidence="2" id="KW-0732">Signal</keyword>
<evidence type="ECO:0000256" key="1">
    <source>
        <dbReference type="SAM" id="MobiDB-lite"/>
    </source>
</evidence>
<dbReference type="OrthoDB" id="9812120at2"/>
<feature type="chain" id="PRO_5038923554" description="Lipoprotein" evidence="2">
    <location>
        <begin position="29"/>
        <end position="598"/>
    </location>
</feature>
<reference evidence="3 4" key="1">
    <citation type="submission" date="2014-07" db="EMBL/GenBank/DDBJ databases">
        <title>Biosystematic studies on Modestobacter strains isolated from extreme hyper-arid desert soil and from historic building.</title>
        <authorList>
            <person name="Bukarasam K."/>
            <person name="Bull A."/>
            <person name="Girard G."/>
            <person name="van Wezel G."/>
            <person name="Goodfellow M."/>
        </authorList>
    </citation>
    <scope>NUCLEOTIDE SEQUENCE [LARGE SCALE GENOMIC DNA]</scope>
    <source>
        <strain evidence="3 4">KNN45-2b</strain>
    </source>
</reference>
<dbReference type="STRING" id="1522368.IN07_18495"/>
<accession>A0A098Y471</accession>
<evidence type="ECO:0008006" key="5">
    <source>
        <dbReference type="Google" id="ProtNLM"/>
    </source>
</evidence>
<gene>
    <name evidence="3" type="ORF">IN07_18495</name>
</gene>
<dbReference type="Proteomes" id="UP000029713">
    <property type="component" value="Unassembled WGS sequence"/>
</dbReference>
<dbReference type="RefSeq" id="WP_036338200.1">
    <property type="nucleotide sequence ID" value="NZ_JPMX01000084.1"/>
</dbReference>
<evidence type="ECO:0000256" key="2">
    <source>
        <dbReference type="SAM" id="SignalP"/>
    </source>
</evidence>
<dbReference type="AlphaFoldDB" id="A0A098Y471"/>
<organism evidence="3 4">
    <name type="scientific">Modestobacter caceresii</name>
    <dbReference type="NCBI Taxonomy" id="1522368"/>
    <lineage>
        <taxon>Bacteria</taxon>
        <taxon>Bacillati</taxon>
        <taxon>Actinomycetota</taxon>
        <taxon>Actinomycetes</taxon>
        <taxon>Geodermatophilales</taxon>
        <taxon>Geodermatophilaceae</taxon>
        <taxon>Modestobacter</taxon>
    </lineage>
</organism>
<dbReference type="EMBL" id="JPMX01000084">
    <property type="protein sequence ID" value="KGH45259.1"/>
    <property type="molecule type" value="Genomic_DNA"/>
</dbReference>
<feature type="compositionally biased region" description="Low complexity" evidence="1">
    <location>
        <begin position="203"/>
        <end position="232"/>
    </location>
</feature>
<feature type="compositionally biased region" description="Low complexity" evidence="1">
    <location>
        <begin position="44"/>
        <end position="53"/>
    </location>
</feature>
<proteinExistence type="predicted"/>
<protein>
    <recommendedName>
        <fullName evidence="5">Lipoprotein</fullName>
    </recommendedName>
</protein>
<keyword evidence="4" id="KW-1185">Reference proteome</keyword>
<feature type="signal peptide" evidence="2">
    <location>
        <begin position="1"/>
        <end position="28"/>
    </location>
</feature>
<comment type="caution">
    <text evidence="3">The sequence shown here is derived from an EMBL/GenBank/DDBJ whole genome shotgun (WGS) entry which is preliminary data.</text>
</comment>
<feature type="region of interest" description="Disordered" evidence="1">
    <location>
        <begin position="34"/>
        <end position="53"/>
    </location>
</feature>
<evidence type="ECO:0000313" key="4">
    <source>
        <dbReference type="Proteomes" id="UP000029713"/>
    </source>
</evidence>